<proteinExistence type="predicted"/>
<dbReference type="OrthoDB" id="323463at2"/>
<gene>
    <name evidence="2" type="ORF">A8L45_04810</name>
</gene>
<accession>A0A1C3EPT5</accession>
<dbReference type="RefSeq" id="WP_068899793.1">
    <property type="nucleotide sequence ID" value="NZ_JBHUIF010000033.1"/>
</dbReference>
<evidence type="ECO:0000313" key="2">
    <source>
        <dbReference type="EMBL" id="ODA35236.1"/>
    </source>
</evidence>
<keyword evidence="2" id="KW-0808">Transferase</keyword>
<name>A0A1C3EPT5_9GAMM</name>
<dbReference type="CDD" id="cd02440">
    <property type="entry name" value="AdoMet_MTases"/>
    <property type="match status" value="1"/>
</dbReference>
<protein>
    <submittedName>
        <fullName evidence="2">SAM-dependent methyltransferase</fullName>
    </submittedName>
</protein>
<sequence>MDDLIARYTDADEDSRLTRQYIAKMEYDTTMYLLRDYLQPGQKVCELGAATGRYSLSFADMGCNVTSVELVPDQVNILTQKAKAQGKPLTIHQGSACSVPFIEDSSQDLCVVLGPLYHLKTERERQQVIEEAQRILKPGGVVALAYIPRFFVAGLFAKVFPELVTPEVMTELTEAGTVSSVNANRFFRVGYFSMPEEMEALLAHGEFSLLRHSATDGIGRLISEGVNHFSPEQYQSWLNYHLATCDEPTLLGASNHGLVIGKKPQ</sequence>
<dbReference type="AlphaFoldDB" id="A0A1C3EPT5"/>
<dbReference type="EMBL" id="LYBM01000005">
    <property type="protein sequence ID" value="ODA35236.1"/>
    <property type="molecule type" value="Genomic_DNA"/>
</dbReference>
<dbReference type="GO" id="GO:0032259">
    <property type="term" value="P:methylation"/>
    <property type="evidence" value="ECO:0007669"/>
    <property type="project" value="UniProtKB-KW"/>
</dbReference>
<reference evidence="2 3" key="1">
    <citation type="submission" date="2016-05" db="EMBL/GenBank/DDBJ databases">
        <title>Genomic Taxonomy of the Vibrionaceae.</title>
        <authorList>
            <person name="Gomez-Gil B."/>
            <person name="Enciso-Ibarra J."/>
        </authorList>
    </citation>
    <scope>NUCLEOTIDE SEQUENCE [LARGE SCALE GENOMIC DNA]</scope>
    <source>
        <strain evidence="2 3">CAIM 1920</strain>
    </source>
</reference>
<dbReference type="Pfam" id="PF08241">
    <property type="entry name" value="Methyltransf_11"/>
    <property type="match status" value="1"/>
</dbReference>
<dbReference type="SUPFAM" id="SSF53335">
    <property type="entry name" value="S-adenosyl-L-methionine-dependent methyltransferases"/>
    <property type="match status" value="1"/>
</dbReference>
<evidence type="ECO:0000313" key="3">
    <source>
        <dbReference type="Proteomes" id="UP000094936"/>
    </source>
</evidence>
<dbReference type="GO" id="GO:0008757">
    <property type="term" value="F:S-adenosylmethionine-dependent methyltransferase activity"/>
    <property type="evidence" value="ECO:0007669"/>
    <property type="project" value="InterPro"/>
</dbReference>
<keyword evidence="2" id="KW-0489">Methyltransferase</keyword>
<dbReference type="STRING" id="1080227.A8L45_04810"/>
<feature type="domain" description="Methyltransferase type 11" evidence="1">
    <location>
        <begin position="46"/>
        <end position="143"/>
    </location>
</feature>
<dbReference type="InterPro" id="IPR013216">
    <property type="entry name" value="Methyltransf_11"/>
</dbReference>
<evidence type="ECO:0000259" key="1">
    <source>
        <dbReference type="Pfam" id="PF08241"/>
    </source>
</evidence>
<dbReference type="InterPro" id="IPR029063">
    <property type="entry name" value="SAM-dependent_MTases_sf"/>
</dbReference>
<keyword evidence="3" id="KW-1185">Reference proteome</keyword>
<organism evidence="2 3">
    <name type="scientific">Veronia pacifica</name>
    <dbReference type="NCBI Taxonomy" id="1080227"/>
    <lineage>
        <taxon>Bacteria</taxon>
        <taxon>Pseudomonadati</taxon>
        <taxon>Pseudomonadota</taxon>
        <taxon>Gammaproteobacteria</taxon>
        <taxon>Vibrionales</taxon>
        <taxon>Vibrionaceae</taxon>
        <taxon>Veronia</taxon>
    </lineage>
</organism>
<comment type="caution">
    <text evidence="2">The sequence shown here is derived from an EMBL/GenBank/DDBJ whole genome shotgun (WGS) entry which is preliminary data.</text>
</comment>
<dbReference type="Gene3D" id="3.40.50.150">
    <property type="entry name" value="Vaccinia Virus protein VP39"/>
    <property type="match status" value="1"/>
</dbReference>
<dbReference type="Proteomes" id="UP000094936">
    <property type="component" value="Unassembled WGS sequence"/>
</dbReference>